<evidence type="ECO:0000313" key="1">
    <source>
        <dbReference type="EMBL" id="NIF20369.1"/>
    </source>
</evidence>
<name>A0ABX0RA77_9GAMM</name>
<proteinExistence type="predicted"/>
<organism evidence="1 2">
    <name type="scientific">Candidatus Pantoea multigeneris</name>
    <dbReference type="NCBI Taxonomy" id="2608357"/>
    <lineage>
        <taxon>Bacteria</taxon>
        <taxon>Pseudomonadati</taxon>
        <taxon>Pseudomonadota</taxon>
        <taxon>Gammaproteobacteria</taxon>
        <taxon>Enterobacterales</taxon>
        <taxon>Erwiniaceae</taxon>
        <taxon>Pantoea</taxon>
    </lineage>
</organism>
<accession>A0ABX0RA77</accession>
<evidence type="ECO:0000313" key="2">
    <source>
        <dbReference type="Proteomes" id="UP001515683"/>
    </source>
</evidence>
<comment type="caution">
    <text evidence="1">The sequence shown here is derived from an EMBL/GenBank/DDBJ whole genome shotgun (WGS) entry which is preliminary data.</text>
</comment>
<dbReference type="EMBL" id="VWXF01000001">
    <property type="protein sequence ID" value="NIF20369.1"/>
    <property type="molecule type" value="Genomic_DNA"/>
</dbReference>
<keyword evidence="2" id="KW-1185">Reference proteome</keyword>
<dbReference type="RefSeq" id="WP_167012356.1">
    <property type="nucleotide sequence ID" value="NZ_VWXF01000001.1"/>
</dbReference>
<sequence>MFSIVSAGKASHRLDLTLQKDFPDHQALDLGIEEITETLHYLSDCASSALSLSTSGGCLGGCTSSAATAGSMGSVASTGSSS</sequence>
<protein>
    <submittedName>
        <fullName evidence="1">Uncharacterized protein</fullName>
    </submittedName>
</protein>
<gene>
    <name evidence="1" type="ORF">F3J40_01880</name>
</gene>
<dbReference type="Proteomes" id="UP001515683">
    <property type="component" value="Unassembled WGS sequence"/>
</dbReference>
<reference evidence="1 2" key="1">
    <citation type="journal article" date="2019" name="bioRxiv">
        <title>Bacteria contribute to plant secondary compound degradation in a generalist herbivore system.</title>
        <authorList>
            <person name="Francoeur C.B."/>
            <person name="Khadempour L."/>
            <person name="Moreira-Soto R.D."/>
            <person name="Gotting K."/>
            <person name="Book A.J."/>
            <person name="Pinto-Tomas A.A."/>
            <person name="Keefover-Ring K."/>
            <person name="Currie C.R."/>
        </authorList>
    </citation>
    <scope>NUCLEOTIDE SEQUENCE [LARGE SCALE GENOMIC DNA]</scope>
    <source>
        <strain evidence="1">Acro-835</strain>
    </source>
</reference>